<comment type="caution">
    <text evidence="2">The sequence shown here is derived from an EMBL/GenBank/DDBJ whole genome shotgun (WGS) entry which is preliminary data.</text>
</comment>
<dbReference type="Pfam" id="PF00293">
    <property type="entry name" value="NUDIX"/>
    <property type="match status" value="1"/>
</dbReference>
<name>A0A939JXQ9_9BACT</name>
<dbReference type="AlphaFoldDB" id="A0A939JXQ9"/>
<evidence type="ECO:0000313" key="3">
    <source>
        <dbReference type="Proteomes" id="UP000664795"/>
    </source>
</evidence>
<proteinExistence type="predicted"/>
<organism evidence="2 3">
    <name type="scientific">Fibrella aquatilis</name>
    <dbReference type="NCBI Taxonomy" id="2817059"/>
    <lineage>
        <taxon>Bacteria</taxon>
        <taxon>Pseudomonadati</taxon>
        <taxon>Bacteroidota</taxon>
        <taxon>Cytophagia</taxon>
        <taxon>Cytophagales</taxon>
        <taxon>Spirosomataceae</taxon>
        <taxon>Fibrella</taxon>
    </lineage>
</organism>
<dbReference type="Gene3D" id="3.90.79.10">
    <property type="entry name" value="Nucleoside Triphosphate Pyrophosphohydrolase"/>
    <property type="match status" value="1"/>
</dbReference>
<evidence type="ECO:0000259" key="1">
    <source>
        <dbReference type="PROSITE" id="PS51462"/>
    </source>
</evidence>
<dbReference type="InterPro" id="IPR000086">
    <property type="entry name" value="NUDIX_hydrolase_dom"/>
</dbReference>
<keyword evidence="2" id="KW-0378">Hydrolase</keyword>
<dbReference type="Proteomes" id="UP000664795">
    <property type="component" value="Unassembled WGS sequence"/>
</dbReference>
<dbReference type="InterPro" id="IPR015797">
    <property type="entry name" value="NUDIX_hydrolase-like_dom_sf"/>
</dbReference>
<dbReference type="GO" id="GO:0016787">
    <property type="term" value="F:hydrolase activity"/>
    <property type="evidence" value="ECO:0007669"/>
    <property type="project" value="UniProtKB-KW"/>
</dbReference>
<dbReference type="PANTHER" id="PTHR43736:SF1">
    <property type="entry name" value="DIHYDRONEOPTERIN TRIPHOSPHATE DIPHOSPHATASE"/>
    <property type="match status" value="1"/>
</dbReference>
<dbReference type="PROSITE" id="PS51462">
    <property type="entry name" value="NUDIX"/>
    <property type="match status" value="1"/>
</dbReference>
<dbReference type="PANTHER" id="PTHR43736">
    <property type="entry name" value="ADP-RIBOSE PYROPHOSPHATASE"/>
    <property type="match status" value="1"/>
</dbReference>
<keyword evidence="3" id="KW-1185">Reference proteome</keyword>
<protein>
    <submittedName>
        <fullName evidence="2">NUDIX hydrolase</fullName>
    </submittedName>
</protein>
<feature type="domain" description="Nudix hydrolase" evidence="1">
    <location>
        <begin position="44"/>
        <end position="177"/>
    </location>
</feature>
<reference evidence="2 3" key="1">
    <citation type="submission" date="2021-03" db="EMBL/GenBank/DDBJ databases">
        <title>Fibrella sp. HMF5036 genome sequencing and assembly.</title>
        <authorList>
            <person name="Kang H."/>
            <person name="Kim H."/>
            <person name="Bae S."/>
            <person name="Joh K."/>
        </authorList>
    </citation>
    <scope>NUCLEOTIDE SEQUENCE [LARGE SCALE GENOMIC DNA]</scope>
    <source>
        <strain evidence="2 3">HMF5036</strain>
    </source>
</reference>
<gene>
    <name evidence="2" type="ORF">J2I48_09780</name>
</gene>
<dbReference type="EMBL" id="JAFMYU010000006">
    <property type="protein sequence ID" value="MBO0931284.1"/>
    <property type="molecule type" value="Genomic_DNA"/>
</dbReference>
<dbReference type="CDD" id="cd03674">
    <property type="entry name" value="NUDIX_Hydrolase"/>
    <property type="match status" value="1"/>
</dbReference>
<dbReference type="RefSeq" id="WP_207335250.1">
    <property type="nucleotide sequence ID" value="NZ_JAFMYU010000006.1"/>
</dbReference>
<evidence type="ECO:0000313" key="2">
    <source>
        <dbReference type="EMBL" id="MBO0931284.1"/>
    </source>
</evidence>
<sequence>MHRRPLLTLLRQHTPADANEAAMTAQTIAFVEANPDCFERSLAQGHVTSSAWITSPDGLRVVLIHHRKLDRWFQPGGHADGDPDVAAVALREAQEETGLPDLKLVNAAVFDVDVHHIPARGDVAAHLHYDIRFRLKSDEKIIVGENSEVKEIRWLNLDESEVLAESESVGRMIRKTRQLSR</sequence>
<accession>A0A939JXQ9</accession>
<dbReference type="SUPFAM" id="SSF55811">
    <property type="entry name" value="Nudix"/>
    <property type="match status" value="1"/>
</dbReference>